<proteinExistence type="predicted"/>
<comment type="caution">
    <text evidence="1">The sequence shown here is derived from an EMBL/GenBank/DDBJ whole genome shotgun (WGS) entry which is preliminary data.</text>
</comment>
<evidence type="ECO:0000313" key="1">
    <source>
        <dbReference type="EMBL" id="CAH1433034.1"/>
    </source>
</evidence>
<organism evidence="1 2">
    <name type="scientific">Lactuca virosa</name>
    <dbReference type="NCBI Taxonomy" id="75947"/>
    <lineage>
        <taxon>Eukaryota</taxon>
        <taxon>Viridiplantae</taxon>
        <taxon>Streptophyta</taxon>
        <taxon>Embryophyta</taxon>
        <taxon>Tracheophyta</taxon>
        <taxon>Spermatophyta</taxon>
        <taxon>Magnoliopsida</taxon>
        <taxon>eudicotyledons</taxon>
        <taxon>Gunneridae</taxon>
        <taxon>Pentapetalae</taxon>
        <taxon>asterids</taxon>
        <taxon>campanulids</taxon>
        <taxon>Asterales</taxon>
        <taxon>Asteraceae</taxon>
        <taxon>Cichorioideae</taxon>
        <taxon>Cichorieae</taxon>
        <taxon>Lactucinae</taxon>
        <taxon>Lactuca</taxon>
    </lineage>
</organism>
<keyword evidence="2" id="KW-1185">Reference proteome</keyword>
<gene>
    <name evidence="1" type="ORF">LVIROSA_LOCUS19646</name>
</gene>
<evidence type="ECO:0000313" key="2">
    <source>
        <dbReference type="Proteomes" id="UP001157418"/>
    </source>
</evidence>
<dbReference type="Pfam" id="PF03140">
    <property type="entry name" value="DUF247"/>
    <property type="match status" value="1"/>
</dbReference>
<dbReference type="EMBL" id="CAKMRJ010003334">
    <property type="protein sequence ID" value="CAH1433034.1"/>
    <property type="molecule type" value="Genomic_DNA"/>
</dbReference>
<sequence length="265" mass="30092">MKEDIGRPLKSIRNKHFILTYQRRRNLNLCWDFSPQEEEEVKLTFLMASGNGDVIVKTVDLLLESLGKKLPTNLLSQPISMVPSGLRDISPSSYDPRVVSIGPLHRKDQNVQAFEELKGVYAQTLLKDLKLELWETLNKCVKRVVYSIEQIRLPYAGTDIDRYDDTELAKMMVTDACFILQFIRDIIESKASLTDLILYLVQFFNVFETNITLSNKRTSPNPHHILGFLEKCYCPTTGYSPSQGLASSANPLSCRTGHGRGDLYA</sequence>
<dbReference type="PANTHER" id="PTHR31170">
    <property type="entry name" value="BNAC04G53230D PROTEIN"/>
    <property type="match status" value="1"/>
</dbReference>
<dbReference type="Proteomes" id="UP001157418">
    <property type="component" value="Unassembled WGS sequence"/>
</dbReference>
<accession>A0AAU9N4E1</accession>
<reference evidence="1 2" key="1">
    <citation type="submission" date="2022-01" db="EMBL/GenBank/DDBJ databases">
        <authorList>
            <person name="Xiong W."/>
            <person name="Schranz E."/>
        </authorList>
    </citation>
    <scope>NUCLEOTIDE SEQUENCE [LARGE SCALE GENOMIC DNA]</scope>
</reference>
<protein>
    <submittedName>
        <fullName evidence="1">Uncharacterized protein</fullName>
    </submittedName>
</protein>
<dbReference type="PANTHER" id="PTHR31170:SF25">
    <property type="entry name" value="BNAA09G04570D PROTEIN"/>
    <property type="match status" value="1"/>
</dbReference>
<dbReference type="InterPro" id="IPR004158">
    <property type="entry name" value="DUF247_pln"/>
</dbReference>
<dbReference type="AlphaFoldDB" id="A0AAU9N4E1"/>
<name>A0AAU9N4E1_9ASTR</name>